<dbReference type="EMBL" id="RXIL01000025">
    <property type="protein sequence ID" value="RZN72671.1"/>
    <property type="molecule type" value="Genomic_DNA"/>
</dbReference>
<evidence type="ECO:0000259" key="1">
    <source>
        <dbReference type="PROSITE" id="PS51379"/>
    </source>
</evidence>
<dbReference type="PROSITE" id="PS51379">
    <property type="entry name" value="4FE4S_FER_2"/>
    <property type="match status" value="2"/>
</dbReference>
<dbReference type="InterPro" id="IPR017896">
    <property type="entry name" value="4Fe4S_Fe-S-bd"/>
</dbReference>
<dbReference type="Pfam" id="PF13237">
    <property type="entry name" value="Fer4_10"/>
    <property type="match status" value="1"/>
</dbReference>
<name>A0A520KYF9_9EURY</name>
<protein>
    <submittedName>
        <fullName evidence="2">4Fe-4S dicluster domain-containing protein</fullName>
    </submittedName>
</protein>
<accession>A0A520KYF9</accession>
<comment type="caution">
    <text evidence="2">The sequence shown here is derived from an EMBL/GenBank/DDBJ whole genome shotgun (WGS) entry which is preliminary data.</text>
</comment>
<dbReference type="Proteomes" id="UP000320766">
    <property type="component" value="Unassembled WGS sequence"/>
</dbReference>
<dbReference type="AlphaFoldDB" id="A0A520KYF9"/>
<feature type="domain" description="4Fe-4S ferredoxin-type" evidence="1">
    <location>
        <begin position="1"/>
        <end position="23"/>
    </location>
</feature>
<sequence length="55" mass="5916">MVAVLDCKGCGKCDNVCPFGAIEKVGKKTRINYDKCTGCLKCVECCPNKALVVMD</sequence>
<dbReference type="Gene3D" id="3.30.70.20">
    <property type="match status" value="1"/>
</dbReference>
<evidence type="ECO:0000313" key="3">
    <source>
        <dbReference type="Proteomes" id="UP000320766"/>
    </source>
</evidence>
<gene>
    <name evidence="2" type="ORF">EF807_01360</name>
</gene>
<dbReference type="SUPFAM" id="SSF54862">
    <property type="entry name" value="4Fe-4S ferredoxins"/>
    <property type="match status" value="1"/>
</dbReference>
<organism evidence="2 3">
    <name type="scientific">Candidatus Methanolliviera hydrocarbonicum</name>
    <dbReference type="NCBI Taxonomy" id="2491085"/>
    <lineage>
        <taxon>Archaea</taxon>
        <taxon>Methanobacteriati</taxon>
        <taxon>Methanobacteriota</taxon>
        <taxon>Candidatus Methanoliparia</taxon>
        <taxon>Candidatus Methanoliparales</taxon>
        <taxon>Candidatus Methanollivieraceae</taxon>
        <taxon>Candidatus Methanolliviera</taxon>
    </lineage>
</organism>
<feature type="domain" description="4Fe-4S ferredoxin-type" evidence="1">
    <location>
        <begin position="27"/>
        <end position="55"/>
    </location>
</feature>
<reference evidence="2 3" key="1">
    <citation type="journal article" date="2019" name="Nat. Microbiol.">
        <title>Wide diversity of methane and short-chain alkane metabolisms in uncultured archaea.</title>
        <authorList>
            <person name="Borrel G."/>
            <person name="Adam P.S."/>
            <person name="McKay L.J."/>
            <person name="Chen L.X."/>
            <person name="Sierra-Garcia I.N."/>
            <person name="Sieber C.M."/>
            <person name="Letourneur Q."/>
            <person name="Ghozlane A."/>
            <person name="Andersen G.L."/>
            <person name="Li W.J."/>
            <person name="Hallam S.J."/>
            <person name="Muyzer G."/>
            <person name="de Oliveira V.M."/>
            <person name="Inskeep W.P."/>
            <person name="Banfield J.F."/>
            <person name="Gribaldo S."/>
        </authorList>
    </citation>
    <scope>NUCLEOTIDE SEQUENCE [LARGE SCALE GENOMIC DNA]</scope>
    <source>
        <strain evidence="2">NM1b</strain>
    </source>
</reference>
<proteinExistence type="predicted"/>
<evidence type="ECO:0000313" key="2">
    <source>
        <dbReference type="EMBL" id="RZN72671.1"/>
    </source>
</evidence>